<evidence type="ECO:0000256" key="2">
    <source>
        <dbReference type="ARBA" id="ARBA00022475"/>
    </source>
</evidence>
<dbReference type="GO" id="GO:0032153">
    <property type="term" value="C:cell division site"/>
    <property type="evidence" value="ECO:0007669"/>
    <property type="project" value="UniProtKB-UniRule"/>
</dbReference>
<evidence type="ECO:0000256" key="4">
    <source>
        <dbReference type="ARBA" id="ARBA00022692"/>
    </source>
</evidence>
<keyword evidence="2 8" id="KW-1003">Cell membrane</keyword>
<comment type="subunit">
    <text evidence="8">Part of a complex composed of FtsB, FtsL and FtsQ.</text>
</comment>
<keyword evidence="5 8" id="KW-1133">Transmembrane helix</keyword>
<dbReference type="HAMAP" id="MF_00910">
    <property type="entry name" value="FtsL"/>
    <property type="match status" value="1"/>
</dbReference>
<keyword evidence="7 8" id="KW-0131">Cell cycle</keyword>
<comment type="similarity">
    <text evidence="8">Belongs to the FtsL family.</text>
</comment>
<evidence type="ECO:0000256" key="9">
    <source>
        <dbReference type="NCBIfam" id="TIGR02209"/>
    </source>
</evidence>
<keyword evidence="8" id="KW-0997">Cell inner membrane</keyword>
<comment type="subcellular location">
    <subcellularLocation>
        <location evidence="8">Cell inner membrane</location>
        <topology evidence="8">Single-pass type II membrane protein</topology>
    </subcellularLocation>
    <subcellularLocation>
        <location evidence="1">Cell membrane</location>
        <topology evidence="1">Single-pass type II membrane protein</topology>
    </subcellularLocation>
    <text evidence="8">Localizes to the division septum where it forms a ring structure.</text>
</comment>
<comment type="function">
    <text evidence="8">Essential cell division protein. May link together the upstream cell division proteins, which are predominantly cytoplasmic, with the downstream cell division proteins, which are predominantly periplasmic.</text>
</comment>
<dbReference type="Pfam" id="PF04999">
    <property type="entry name" value="FtsL"/>
    <property type="match status" value="1"/>
</dbReference>
<evidence type="ECO:0000256" key="5">
    <source>
        <dbReference type="ARBA" id="ARBA00022989"/>
    </source>
</evidence>
<evidence type="ECO:0000256" key="6">
    <source>
        <dbReference type="ARBA" id="ARBA00023136"/>
    </source>
</evidence>
<name>A0A6N7QQ48_9GAMM</name>
<dbReference type="GO" id="GO:0005886">
    <property type="term" value="C:plasma membrane"/>
    <property type="evidence" value="ECO:0007669"/>
    <property type="project" value="UniProtKB-SubCell"/>
</dbReference>
<dbReference type="AlphaFoldDB" id="A0A6N7QQ48"/>
<keyword evidence="12" id="KW-1185">Reference proteome</keyword>
<keyword evidence="6 8" id="KW-0472">Membrane</keyword>
<feature type="coiled-coil region" evidence="10">
    <location>
        <begin position="26"/>
        <end position="53"/>
    </location>
</feature>
<reference evidence="11 12" key="1">
    <citation type="submission" date="2019-11" db="EMBL/GenBank/DDBJ databases">
        <authorList>
            <person name="Zhang X.Y."/>
        </authorList>
    </citation>
    <scope>NUCLEOTIDE SEQUENCE [LARGE SCALE GENOMIC DNA]</scope>
    <source>
        <strain evidence="11 12">C176</strain>
    </source>
</reference>
<dbReference type="NCBIfam" id="TIGR02209">
    <property type="entry name" value="ftsL_broad"/>
    <property type="match status" value="1"/>
</dbReference>
<protein>
    <recommendedName>
        <fullName evidence="8 9">Cell division protein FtsL</fullName>
    </recommendedName>
</protein>
<gene>
    <name evidence="8 11" type="primary">ftsL</name>
    <name evidence="11" type="ORF">GH984_08095</name>
</gene>
<keyword evidence="4 8" id="KW-0812">Transmembrane</keyword>
<keyword evidence="10" id="KW-0175">Coiled coil</keyword>
<evidence type="ECO:0000256" key="1">
    <source>
        <dbReference type="ARBA" id="ARBA00004401"/>
    </source>
</evidence>
<dbReference type="GO" id="GO:0043093">
    <property type="term" value="P:FtsZ-dependent cytokinesis"/>
    <property type="evidence" value="ECO:0007669"/>
    <property type="project" value="UniProtKB-UniRule"/>
</dbReference>
<evidence type="ECO:0000313" key="12">
    <source>
        <dbReference type="Proteomes" id="UP000433788"/>
    </source>
</evidence>
<accession>A0A6N7QQ48</accession>
<sequence>MTLWVFALAVAVIVSALLVAESKHNTRVLFQEIEQLRDERDALNVEWSRLRLEQGALATHSRVEAIARDELGLIRPDASEIVLIRLDQNVSAGVGNE</sequence>
<evidence type="ECO:0000256" key="3">
    <source>
        <dbReference type="ARBA" id="ARBA00022618"/>
    </source>
</evidence>
<dbReference type="InterPro" id="IPR011922">
    <property type="entry name" value="Cell_div_FtsL"/>
</dbReference>
<proteinExistence type="inferred from homology"/>
<dbReference type="EMBL" id="WJPP01000004">
    <property type="protein sequence ID" value="MRH78665.1"/>
    <property type="molecule type" value="Genomic_DNA"/>
</dbReference>
<evidence type="ECO:0000313" key="11">
    <source>
        <dbReference type="EMBL" id="MRH78665.1"/>
    </source>
</evidence>
<dbReference type="Proteomes" id="UP000433788">
    <property type="component" value="Unassembled WGS sequence"/>
</dbReference>
<comment type="caution">
    <text evidence="11">The sequence shown here is derived from an EMBL/GenBank/DDBJ whole genome shotgun (WGS) entry which is preliminary data.</text>
</comment>
<evidence type="ECO:0000256" key="10">
    <source>
        <dbReference type="SAM" id="Coils"/>
    </source>
</evidence>
<organism evidence="11 12">
    <name type="scientific">Spiribacter salilacus</name>
    <dbReference type="NCBI Taxonomy" id="2664894"/>
    <lineage>
        <taxon>Bacteria</taxon>
        <taxon>Pseudomonadati</taxon>
        <taxon>Pseudomonadota</taxon>
        <taxon>Gammaproteobacteria</taxon>
        <taxon>Chromatiales</taxon>
        <taxon>Ectothiorhodospiraceae</taxon>
        <taxon>Spiribacter</taxon>
    </lineage>
</organism>
<evidence type="ECO:0000256" key="8">
    <source>
        <dbReference type="HAMAP-Rule" id="MF_00910"/>
    </source>
</evidence>
<dbReference type="PANTHER" id="PTHR37479">
    <property type="entry name" value="CELL DIVISION PROTEIN FTSL"/>
    <property type="match status" value="1"/>
</dbReference>
<evidence type="ECO:0000256" key="7">
    <source>
        <dbReference type="ARBA" id="ARBA00023306"/>
    </source>
</evidence>
<dbReference type="PANTHER" id="PTHR37479:SF1">
    <property type="entry name" value="CELL DIVISION PROTEIN FTSL"/>
    <property type="match status" value="1"/>
</dbReference>
<keyword evidence="3 8" id="KW-0132">Cell division</keyword>